<gene>
    <name evidence="11" type="primary">KNAG0M02080</name>
    <name evidence="11" type="ordered locus">KNAG_0M02080</name>
</gene>
<evidence type="ECO:0000256" key="9">
    <source>
        <dbReference type="ARBA" id="ARBA00023136"/>
    </source>
</evidence>
<feature type="transmembrane region" description="Helical" evidence="10">
    <location>
        <begin position="318"/>
        <end position="336"/>
    </location>
</feature>
<keyword evidence="12" id="KW-1185">Reference proteome</keyword>
<evidence type="ECO:0000313" key="11">
    <source>
        <dbReference type="EMBL" id="CCK73061.1"/>
    </source>
</evidence>
<feature type="transmembrane region" description="Helical" evidence="10">
    <location>
        <begin position="443"/>
        <end position="463"/>
    </location>
</feature>
<proteinExistence type="inferred from homology"/>
<dbReference type="InterPro" id="IPR032974">
    <property type="entry name" value="Polypren_kinase"/>
</dbReference>
<dbReference type="EMBL" id="HE978326">
    <property type="protein sequence ID" value="CCK73061.1"/>
    <property type="molecule type" value="Genomic_DNA"/>
</dbReference>
<protein>
    <recommendedName>
        <fullName evidence="3">dolichol kinase</fullName>
        <ecNumber evidence="3">2.7.1.108</ecNumber>
    </recommendedName>
</protein>
<dbReference type="GeneID" id="34528841"/>
<evidence type="ECO:0000256" key="3">
    <source>
        <dbReference type="ARBA" id="ARBA00012132"/>
    </source>
</evidence>
<comment type="similarity">
    <text evidence="2">Belongs to the polyprenol kinase family.</text>
</comment>
<keyword evidence="9 10" id="KW-0472">Membrane</keyword>
<feature type="transmembrane region" description="Helical" evidence="10">
    <location>
        <begin position="345"/>
        <end position="367"/>
    </location>
</feature>
<reference evidence="12" key="2">
    <citation type="submission" date="2012-08" db="EMBL/GenBank/DDBJ databases">
        <title>Genome sequence of Kazachstania naganishii.</title>
        <authorList>
            <person name="Gordon J.L."/>
            <person name="Armisen D."/>
            <person name="Proux-Wera E."/>
            <person name="OhEigeartaigh S.S."/>
            <person name="Byrne K.P."/>
            <person name="Wolfe K.H."/>
        </authorList>
    </citation>
    <scope>NUCLEOTIDE SEQUENCE [LARGE SCALE GENOMIC DNA]</scope>
    <source>
        <strain evidence="12">ATCC MYA-139 / BCRC 22969 / CBS 8797 / CCRC 22969 / KCTC 17520 / NBRC 10181 / NCYC 3082</strain>
    </source>
</reference>
<dbReference type="GO" id="GO:0043048">
    <property type="term" value="P:dolichyl monophosphate biosynthetic process"/>
    <property type="evidence" value="ECO:0007669"/>
    <property type="project" value="EnsemblFungi"/>
</dbReference>
<feature type="transmembrane region" description="Helical" evidence="10">
    <location>
        <begin position="484"/>
        <end position="504"/>
    </location>
</feature>
<feature type="transmembrane region" description="Helical" evidence="10">
    <location>
        <begin position="421"/>
        <end position="437"/>
    </location>
</feature>
<keyword evidence="4" id="KW-0808">Transferase</keyword>
<dbReference type="OrthoDB" id="377083at2759"/>
<feature type="transmembrane region" description="Helical" evidence="10">
    <location>
        <begin position="179"/>
        <end position="196"/>
    </location>
</feature>
<dbReference type="PANTHER" id="PTHR13205:SF15">
    <property type="entry name" value="DOLICHOL KINASE"/>
    <property type="match status" value="1"/>
</dbReference>
<feature type="transmembrane region" description="Helical" evidence="10">
    <location>
        <begin position="540"/>
        <end position="561"/>
    </location>
</feature>
<evidence type="ECO:0000256" key="7">
    <source>
        <dbReference type="ARBA" id="ARBA00022824"/>
    </source>
</evidence>
<dbReference type="GO" id="GO:0005789">
    <property type="term" value="C:endoplasmic reticulum membrane"/>
    <property type="evidence" value="ECO:0007669"/>
    <property type="project" value="UniProtKB-SubCell"/>
</dbReference>
<evidence type="ECO:0000256" key="6">
    <source>
        <dbReference type="ARBA" id="ARBA00022777"/>
    </source>
</evidence>
<keyword evidence="7" id="KW-0256">Endoplasmic reticulum</keyword>
<dbReference type="KEGG" id="kng:KNAG_0M02080"/>
<evidence type="ECO:0000256" key="1">
    <source>
        <dbReference type="ARBA" id="ARBA00004477"/>
    </source>
</evidence>
<comment type="subcellular location">
    <subcellularLocation>
        <location evidence="1">Endoplasmic reticulum membrane</location>
        <topology evidence="1">Multi-pass membrane protein</topology>
    </subcellularLocation>
</comment>
<evidence type="ECO:0000256" key="8">
    <source>
        <dbReference type="ARBA" id="ARBA00022989"/>
    </source>
</evidence>
<reference evidence="11 12" key="1">
    <citation type="journal article" date="2011" name="Proc. Natl. Acad. Sci. U.S.A.">
        <title>Evolutionary erosion of yeast sex chromosomes by mating-type switching accidents.</title>
        <authorList>
            <person name="Gordon J.L."/>
            <person name="Armisen D."/>
            <person name="Proux-Wera E."/>
            <person name="Oheigeartaigh S.S."/>
            <person name="Byrne K.P."/>
            <person name="Wolfe K.H."/>
        </authorList>
    </citation>
    <scope>NUCLEOTIDE SEQUENCE [LARGE SCALE GENOMIC DNA]</scope>
    <source>
        <strain evidence="12">ATCC MYA-139 / BCRC 22969 / CBS 8797 / CCRC 22969 / KCTC 17520 / NBRC 10181 / NCYC 3082</strain>
    </source>
</reference>
<evidence type="ECO:0000256" key="5">
    <source>
        <dbReference type="ARBA" id="ARBA00022692"/>
    </source>
</evidence>
<name>J7SBI0_HUIN7</name>
<dbReference type="EC" id="2.7.1.108" evidence="3"/>
<dbReference type="OMA" id="MICEKIN"/>
<dbReference type="PANTHER" id="PTHR13205">
    <property type="entry name" value="TRANSMEMBRANE PROTEIN 15-RELATED"/>
    <property type="match status" value="1"/>
</dbReference>
<dbReference type="STRING" id="1071383.J7SBI0"/>
<evidence type="ECO:0000256" key="2">
    <source>
        <dbReference type="ARBA" id="ARBA00010794"/>
    </source>
</evidence>
<dbReference type="AlphaFoldDB" id="J7SBI0"/>
<dbReference type="RefSeq" id="XP_022467305.1">
    <property type="nucleotide sequence ID" value="XM_022611072.1"/>
</dbReference>
<dbReference type="Proteomes" id="UP000006310">
    <property type="component" value="Chromosome 13"/>
</dbReference>
<sequence length="608" mass="69088">MIFGHQRKRSIGNKIITSGDQDTNGLVCWPMLPDRRQEKQHQMEWAGVRRFLYRRFGPRETGKIFSRFERRRALRDLRALTSPPTDGRFRLFTAIRKPLDLQCVFCNCDVLVSAAVPRICVSLWSMSQSVTTMEGSKPVVQAPLKTPGQPADAMSLPFVVQSMILFCTLHIAYDKFGAAPFLTVGFIALYILVQLCMMKRMQFEIVYVFYLPFMFSLLFNQDLLQTNLLLSINVLGGPVYTRLASQLFLTMCLLAGDVNPMVCLLAVFVNMGFCFVLSKVSRLESLDFVDCNIFSLTLTNVLFLEKVHKQQHSLPYEVLWGTLAAFLCTVAINYILATIVNNNKLFVSIMVPVVFLVCFPLLTNTFIDSLPELPVIWLYHYITASQTRMRILGIWLLFLMVLIPNVLLFKSNFSLNTSRKIWHFLILLLVMQPFSWDPTFVKIALSGTIVLFLAVEYVRYLKLQPFGRQIDEKLRSFADFRDDRGPIIISYVYLILGISTPLLIFDSPVGLIALGAGDSMASIIGKRVGKWKWSGMKKTVEGTAAFILSTFIIGVIAKWYLGYFKDLTVSNWFVVCFLSGVLEGNSDLNDNILIPVFMLICEQLFTVA</sequence>
<dbReference type="eggNOG" id="KOG2468">
    <property type="taxonomic scope" value="Eukaryota"/>
</dbReference>
<feature type="transmembrane region" description="Helical" evidence="10">
    <location>
        <begin position="387"/>
        <end position="409"/>
    </location>
</feature>
<accession>J7SBI0</accession>
<evidence type="ECO:0000256" key="10">
    <source>
        <dbReference type="SAM" id="Phobius"/>
    </source>
</evidence>
<keyword evidence="5 10" id="KW-0812">Transmembrane</keyword>
<evidence type="ECO:0000256" key="4">
    <source>
        <dbReference type="ARBA" id="ARBA00022679"/>
    </source>
</evidence>
<evidence type="ECO:0000313" key="12">
    <source>
        <dbReference type="Proteomes" id="UP000006310"/>
    </source>
</evidence>
<keyword evidence="6" id="KW-0418">Kinase</keyword>
<organism evidence="11 12">
    <name type="scientific">Huiozyma naganishii (strain ATCC MYA-139 / BCRC 22969 / CBS 8797 / KCTC 17520 / NBRC 10181 / NCYC 3082 / Yp74L-3)</name>
    <name type="common">Yeast</name>
    <name type="synonym">Kazachstania naganishii</name>
    <dbReference type="NCBI Taxonomy" id="1071383"/>
    <lineage>
        <taxon>Eukaryota</taxon>
        <taxon>Fungi</taxon>
        <taxon>Dikarya</taxon>
        <taxon>Ascomycota</taxon>
        <taxon>Saccharomycotina</taxon>
        <taxon>Saccharomycetes</taxon>
        <taxon>Saccharomycetales</taxon>
        <taxon>Saccharomycetaceae</taxon>
        <taxon>Huiozyma</taxon>
    </lineage>
</organism>
<dbReference type="HOGENOM" id="CLU_031307_0_0_1"/>
<dbReference type="GO" id="GO:0004168">
    <property type="term" value="F:dolichol kinase activity"/>
    <property type="evidence" value="ECO:0007669"/>
    <property type="project" value="UniProtKB-EC"/>
</dbReference>
<keyword evidence="8 10" id="KW-1133">Transmembrane helix</keyword>